<comment type="caution">
    <text evidence="1">The sequence shown here is derived from an EMBL/GenBank/DDBJ whole genome shotgun (WGS) entry which is preliminary data.</text>
</comment>
<name>A0AAW3FBE0_9BACT</name>
<dbReference type="Proteomes" id="UP000029533">
    <property type="component" value="Unassembled WGS sequence"/>
</dbReference>
<gene>
    <name evidence="1" type="ORF">HMPREF2132_12535</name>
</gene>
<evidence type="ECO:0000313" key="1">
    <source>
        <dbReference type="EMBL" id="KGF24422.1"/>
    </source>
</evidence>
<organism evidence="1 2">
    <name type="scientific">Prevotella histicola JCM 15637 = DNF00424</name>
    <dbReference type="NCBI Taxonomy" id="1236504"/>
    <lineage>
        <taxon>Bacteria</taxon>
        <taxon>Pseudomonadati</taxon>
        <taxon>Bacteroidota</taxon>
        <taxon>Bacteroidia</taxon>
        <taxon>Bacteroidales</taxon>
        <taxon>Prevotellaceae</taxon>
        <taxon>Prevotella</taxon>
    </lineage>
</organism>
<dbReference type="AlphaFoldDB" id="A0AAW3FBE0"/>
<protein>
    <submittedName>
        <fullName evidence="1">Uncharacterized protein</fullName>
    </submittedName>
</protein>
<reference evidence="1 2" key="1">
    <citation type="submission" date="2014-07" db="EMBL/GenBank/DDBJ databases">
        <authorList>
            <person name="McCorrison J."/>
            <person name="Sanka R."/>
            <person name="Torralba M."/>
            <person name="Gillis M."/>
            <person name="Haft D.H."/>
            <person name="Methe B."/>
            <person name="Sutton G."/>
            <person name="Nelson K.E."/>
        </authorList>
    </citation>
    <scope>NUCLEOTIDE SEQUENCE [LARGE SCALE GENOMIC DNA]</scope>
    <source>
        <strain evidence="1 2">DNF00424</strain>
    </source>
</reference>
<sequence>MMMKFSLQSNQRAGADCHRRIRQFPLSSLLTLQRYYLAKAKSRKRRIVNTIVLAIDAEMRLKRLYIIRYKALLPLPFSVGSDVEWGQSDCRVGAK</sequence>
<proteinExistence type="predicted"/>
<accession>A0AAW3FBE0</accession>
<evidence type="ECO:0000313" key="2">
    <source>
        <dbReference type="Proteomes" id="UP000029533"/>
    </source>
</evidence>
<dbReference type="EMBL" id="JRNJ01000107">
    <property type="protein sequence ID" value="KGF24422.1"/>
    <property type="molecule type" value="Genomic_DNA"/>
</dbReference>